<keyword evidence="5" id="KW-0804">Transcription</keyword>
<evidence type="ECO:0000313" key="10">
    <source>
        <dbReference type="Proteomes" id="UP001221898"/>
    </source>
</evidence>
<dbReference type="Gene3D" id="1.20.5.170">
    <property type="match status" value="1"/>
</dbReference>
<dbReference type="EMBL" id="JAINUG010000030">
    <property type="protein sequence ID" value="KAJ8409504.1"/>
    <property type="molecule type" value="Genomic_DNA"/>
</dbReference>
<dbReference type="GO" id="GO:0000978">
    <property type="term" value="F:RNA polymerase II cis-regulatory region sequence-specific DNA binding"/>
    <property type="evidence" value="ECO:0007669"/>
    <property type="project" value="TreeGrafter"/>
</dbReference>
<dbReference type="InterPro" id="IPR046347">
    <property type="entry name" value="bZIP_sf"/>
</dbReference>
<dbReference type="Proteomes" id="UP001221898">
    <property type="component" value="Unassembled WGS sequence"/>
</dbReference>
<evidence type="ECO:0000259" key="8">
    <source>
        <dbReference type="PROSITE" id="PS50217"/>
    </source>
</evidence>
<evidence type="ECO:0000256" key="3">
    <source>
        <dbReference type="ARBA" id="ARBA00023015"/>
    </source>
</evidence>
<feature type="region of interest" description="Disordered" evidence="7">
    <location>
        <begin position="634"/>
        <end position="655"/>
    </location>
</feature>
<keyword evidence="6" id="KW-0539">Nucleus</keyword>
<keyword evidence="3" id="KW-0805">Transcription regulation</keyword>
<dbReference type="InterPro" id="IPR051882">
    <property type="entry name" value="ATF_bZIP_TF"/>
</dbReference>
<name>A0AAD7SVE0_9TELE</name>
<dbReference type="GO" id="GO:0016020">
    <property type="term" value="C:membrane"/>
    <property type="evidence" value="ECO:0007669"/>
    <property type="project" value="UniProtKB-SubCell"/>
</dbReference>
<evidence type="ECO:0000256" key="5">
    <source>
        <dbReference type="ARBA" id="ARBA00023163"/>
    </source>
</evidence>
<keyword evidence="10" id="KW-1185">Reference proteome</keyword>
<feature type="region of interest" description="Disordered" evidence="7">
    <location>
        <begin position="101"/>
        <end position="121"/>
    </location>
</feature>
<dbReference type="PANTHER" id="PTHR46164:SF1">
    <property type="entry name" value="CYCLIC AMP-DEPENDENT TRANSCRIPTION FACTOR ATF-6 ALPHA"/>
    <property type="match status" value="1"/>
</dbReference>
<protein>
    <recommendedName>
        <fullName evidence="8">BZIP domain-containing protein</fullName>
    </recommendedName>
</protein>
<dbReference type="SUPFAM" id="SSF57959">
    <property type="entry name" value="Leucine zipper domain"/>
    <property type="match status" value="1"/>
</dbReference>
<dbReference type="Pfam" id="PF00170">
    <property type="entry name" value="bZIP_1"/>
    <property type="match status" value="1"/>
</dbReference>
<dbReference type="PROSITE" id="PS50217">
    <property type="entry name" value="BZIP"/>
    <property type="match status" value="1"/>
</dbReference>
<evidence type="ECO:0000256" key="4">
    <source>
        <dbReference type="ARBA" id="ARBA00023125"/>
    </source>
</evidence>
<dbReference type="GO" id="GO:0005634">
    <property type="term" value="C:nucleus"/>
    <property type="evidence" value="ECO:0007669"/>
    <property type="project" value="TreeGrafter"/>
</dbReference>
<evidence type="ECO:0000256" key="1">
    <source>
        <dbReference type="ARBA" id="ARBA00004167"/>
    </source>
</evidence>
<comment type="subcellular location">
    <subcellularLocation>
        <location evidence="1">Membrane</location>
        <topology evidence="1">Single-pass membrane protein</topology>
    </subcellularLocation>
</comment>
<dbReference type="AlphaFoldDB" id="A0AAD7SVE0"/>
<accession>A0AAD7SVE0</accession>
<sequence length="655" mass="71417">MAANVLTDSENHSDPLHIAMNCDTGDDMCSNEAEEWDVSLFDELEYMGDAEDLLQALESMPYIGEAPDLDFGLDLPPWDSPPGSHGDASSSCTEVDMTIGSLSPSMTTTSVSSPGSVEAPSPNYLHEEALSPQSLLSPASVFSNTSDHVALETRQQRRSSQASRAKSAHPLRRLINPPPKISIQPKLVAPVPIPVPLQAKTIIIQPLCTALPMVRTPPVSVRPAPPAGRPVTLQLRGPPLVQALPASPMPDRVIIVPALTQNMGATPRGSPAFPQPTVTGTYHGTTGDGNSGVGRRHQRMIKNRESASLSRMKKKEHLLTLEARLRVALFENQQLKSENGSLKTRLDSLATENNLLKVTAPKRRAVCLLVVMAFLMLNVGPMGLLEGDPGPRPSSGTPPAGRHLLGFSAADNENSRGPETPETDGPRAGGSRWNQSTPEEKALMVVRKEPLLFGAPRRCQPPVSRSKAIRLASELRGWVHRHESEWAKSGRTTSSRNKTKTMLKSLEKKAEVAEVVTVQYTDISEKNSGNELQVYYARHRTYGDFFEEIQRRGDTFYVVSFRRDHLLLPATNHSKGSRPKMSVVLPAVNLNETVIKDKEYEVMMQIDCEVMDTRILHIKTSSIPAFLRASHSDSYHSTPGSGQAMPPMGVLPGSA</sequence>
<comment type="caution">
    <text evidence="9">The sequence shown here is derived from an EMBL/GenBank/DDBJ whole genome shotgun (WGS) entry which is preliminary data.</text>
</comment>
<dbReference type="GO" id="GO:0000981">
    <property type="term" value="F:DNA-binding transcription factor activity, RNA polymerase II-specific"/>
    <property type="evidence" value="ECO:0007669"/>
    <property type="project" value="TreeGrafter"/>
</dbReference>
<evidence type="ECO:0000256" key="7">
    <source>
        <dbReference type="SAM" id="MobiDB-lite"/>
    </source>
</evidence>
<feature type="region of interest" description="Disordered" evidence="7">
    <location>
        <begin position="387"/>
        <end position="439"/>
    </location>
</feature>
<reference evidence="9" key="1">
    <citation type="journal article" date="2023" name="Science">
        <title>Genome structures resolve the early diversification of teleost fishes.</title>
        <authorList>
            <person name="Parey E."/>
            <person name="Louis A."/>
            <person name="Montfort J."/>
            <person name="Bouchez O."/>
            <person name="Roques C."/>
            <person name="Iampietro C."/>
            <person name="Lluch J."/>
            <person name="Castinel A."/>
            <person name="Donnadieu C."/>
            <person name="Desvignes T."/>
            <person name="Floi Bucao C."/>
            <person name="Jouanno E."/>
            <person name="Wen M."/>
            <person name="Mejri S."/>
            <person name="Dirks R."/>
            <person name="Jansen H."/>
            <person name="Henkel C."/>
            <person name="Chen W.J."/>
            <person name="Zahm M."/>
            <person name="Cabau C."/>
            <person name="Klopp C."/>
            <person name="Thompson A.W."/>
            <person name="Robinson-Rechavi M."/>
            <person name="Braasch I."/>
            <person name="Lecointre G."/>
            <person name="Bobe J."/>
            <person name="Postlethwait J.H."/>
            <person name="Berthelot C."/>
            <person name="Roest Crollius H."/>
            <person name="Guiguen Y."/>
        </authorList>
    </citation>
    <scope>NUCLEOTIDE SEQUENCE</scope>
    <source>
        <strain evidence="9">NC1722</strain>
    </source>
</reference>
<proteinExistence type="inferred from homology"/>
<comment type="similarity">
    <text evidence="2">Belongs to the bZIP family. ATF subfamily.</text>
</comment>
<keyword evidence="4" id="KW-0238">DNA-binding</keyword>
<dbReference type="CDD" id="cd14700">
    <property type="entry name" value="bZIP_ATF6"/>
    <property type="match status" value="1"/>
</dbReference>
<feature type="domain" description="BZIP" evidence="8">
    <location>
        <begin position="295"/>
        <end position="356"/>
    </location>
</feature>
<evidence type="ECO:0000256" key="2">
    <source>
        <dbReference type="ARBA" id="ARBA00009050"/>
    </source>
</evidence>
<evidence type="ECO:0000313" key="9">
    <source>
        <dbReference type="EMBL" id="KAJ8409504.1"/>
    </source>
</evidence>
<feature type="region of interest" description="Disordered" evidence="7">
    <location>
        <begin position="152"/>
        <end position="177"/>
    </location>
</feature>
<gene>
    <name evidence="9" type="ORF">AAFF_G00229050</name>
</gene>
<evidence type="ECO:0000256" key="6">
    <source>
        <dbReference type="ARBA" id="ARBA00023242"/>
    </source>
</evidence>
<dbReference type="SMART" id="SM00338">
    <property type="entry name" value="BRLZ"/>
    <property type="match status" value="1"/>
</dbReference>
<dbReference type="GO" id="GO:0030968">
    <property type="term" value="P:endoplasmic reticulum unfolded protein response"/>
    <property type="evidence" value="ECO:0007669"/>
    <property type="project" value="TreeGrafter"/>
</dbReference>
<organism evidence="9 10">
    <name type="scientific">Aldrovandia affinis</name>
    <dbReference type="NCBI Taxonomy" id="143900"/>
    <lineage>
        <taxon>Eukaryota</taxon>
        <taxon>Metazoa</taxon>
        <taxon>Chordata</taxon>
        <taxon>Craniata</taxon>
        <taxon>Vertebrata</taxon>
        <taxon>Euteleostomi</taxon>
        <taxon>Actinopterygii</taxon>
        <taxon>Neopterygii</taxon>
        <taxon>Teleostei</taxon>
        <taxon>Notacanthiformes</taxon>
        <taxon>Halosauridae</taxon>
        <taxon>Aldrovandia</taxon>
    </lineage>
</organism>
<feature type="compositionally biased region" description="Low complexity" evidence="7">
    <location>
        <begin position="101"/>
        <end position="117"/>
    </location>
</feature>
<dbReference type="InterPro" id="IPR004827">
    <property type="entry name" value="bZIP"/>
</dbReference>
<dbReference type="PANTHER" id="PTHR46164">
    <property type="entry name" value="ATF6, ISOFORM C"/>
    <property type="match status" value="1"/>
</dbReference>